<proteinExistence type="predicted"/>
<reference evidence="2" key="1">
    <citation type="submission" date="2023-11" db="UniProtKB">
        <authorList>
            <consortium name="WormBaseParasite"/>
        </authorList>
    </citation>
    <scope>IDENTIFICATION</scope>
</reference>
<accession>A0AA84ZSM2</accession>
<dbReference type="Proteomes" id="UP000050790">
    <property type="component" value="Unassembled WGS sequence"/>
</dbReference>
<evidence type="ECO:0000313" key="1">
    <source>
        <dbReference type="Proteomes" id="UP000050790"/>
    </source>
</evidence>
<protein>
    <submittedName>
        <fullName evidence="2">Uncharacterized protein</fullName>
    </submittedName>
</protein>
<organism evidence="1 2">
    <name type="scientific">Schistosoma margrebowiei</name>
    <dbReference type="NCBI Taxonomy" id="48269"/>
    <lineage>
        <taxon>Eukaryota</taxon>
        <taxon>Metazoa</taxon>
        <taxon>Spiralia</taxon>
        <taxon>Lophotrochozoa</taxon>
        <taxon>Platyhelminthes</taxon>
        <taxon>Trematoda</taxon>
        <taxon>Digenea</taxon>
        <taxon>Strigeidida</taxon>
        <taxon>Schistosomatoidea</taxon>
        <taxon>Schistosomatidae</taxon>
        <taxon>Schistosoma</taxon>
    </lineage>
</organism>
<dbReference type="WBParaSite" id="SMRG1_44150.1">
    <property type="protein sequence ID" value="SMRG1_44150.1"/>
    <property type="gene ID" value="SMRG1_44150"/>
</dbReference>
<dbReference type="AlphaFoldDB" id="A0AA84ZSM2"/>
<sequence>MVVKLYIYKYHFVKRKRYMMIKGIQQREFSFQQSHLHSYFYLYRKFVVNDNISGNNLKYENYTVNTSFAKFPSTVSNLIVPSFSHQSSNRTFNCAIVTSPRSLFNYLSLWMINCKCLGMI</sequence>
<name>A0AA84ZSM2_9TREM</name>
<evidence type="ECO:0000313" key="2">
    <source>
        <dbReference type="WBParaSite" id="SMRG1_44150.1"/>
    </source>
</evidence>